<dbReference type="EMBL" id="BSYA01000303">
    <property type="protein sequence ID" value="GMG38412.1"/>
    <property type="molecule type" value="Genomic_DNA"/>
</dbReference>
<dbReference type="Proteomes" id="UP001165205">
    <property type="component" value="Unassembled WGS sequence"/>
</dbReference>
<evidence type="ECO:0000256" key="1">
    <source>
        <dbReference type="SAM" id="SignalP"/>
    </source>
</evidence>
<dbReference type="Gene3D" id="3.20.20.80">
    <property type="entry name" value="Glycosidases"/>
    <property type="match status" value="1"/>
</dbReference>
<feature type="signal peptide" evidence="1">
    <location>
        <begin position="1"/>
        <end position="19"/>
    </location>
</feature>
<gene>
    <name evidence="2" type="ORF">Aory04_001312300</name>
</gene>
<dbReference type="GO" id="GO:0009277">
    <property type="term" value="C:fungal-type cell wall"/>
    <property type="evidence" value="ECO:0007669"/>
    <property type="project" value="TreeGrafter"/>
</dbReference>
<reference evidence="2" key="1">
    <citation type="submission" date="2023-04" db="EMBL/GenBank/DDBJ databases">
        <title>Aspergillus oryzae NBRC 4228.</title>
        <authorList>
            <person name="Ichikawa N."/>
            <person name="Sato H."/>
            <person name="Tonouchi N."/>
        </authorList>
    </citation>
    <scope>NUCLEOTIDE SEQUENCE</scope>
    <source>
        <strain evidence="2">NBRC 4228</strain>
    </source>
</reference>
<comment type="caution">
    <text evidence="2">The sequence shown here is derived from an EMBL/GenBank/DDBJ whole genome shotgun (WGS) entry which is preliminary data.</text>
</comment>
<protein>
    <submittedName>
        <fullName evidence="2">Unnamed protein product</fullName>
    </submittedName>
</protein>
<proteinExistence type="predicted"/>
<dbReference type="PANTHER" id="PTHR47182">
    <property type="entry name" value="CELL WALL ALPHA-1,3-GLUCAN SYNTHASE AGS1-RELATED"/>
    <property type="match status" value="1"/>
</dbReference>
<name>A0AAN4YZQ0_ASPOZ</name>
<feature type="chain" id="PRO_5042986071" evidence="1">
    <location>
        <begin position="20"/>
        <end position="145"/>
    </location>
</feature>
<dbReference type="AlphaFoldDB" id="A0AAN4YZQ0"/>
<sequence>MKWAFSSAVLALFATTVKAWPYEESLSAYNLNENKSATNPAQYWGEWPDHKGKYFPSPDNWRFPVYTLFMDRFVNGDPTNDNINGTLFEHDISSTQMRHGGDVAGLVDTLDYLQGMGIKVRHSFRLITWHAILRILRPSISQEPS</sequence>
<evidence type="ECO:0000313" key="2">
    <source>
        <dbReference type="EMBL" id="GMG38412.1"/>
    </source>
</evidence>
<dbReference type="PANTHER" id="PTHR47182:SF7">
    <property type="entry name" value="ALPHA-1,3-GLUCAN SYNTHASE"/>
    <property type="match status" value="1"/>
</dbReference>
<dbReference type="InterPro" id="IPR058655">
    <property type="entry name" value="Mok11-14/Ags1-like"/>
</dbReference>
<dbReference type="GO" id="GO:0047657">
    <property type="term" value="F:alpha-1,3-glucan synthase activity"/>
    <property type="evidence" value="ECO:0007669"/>
    <property type="project" value="TreeGrafter"/>
</dbReference>
<dbReference type="SUPFAM" id="SSF51445">
    <property type="entry name" value="(Trans)glycosidases"/>
    <property type="match status" value="1"/>
</dbReference>
<accession>A0AAN4YZQ0</accession>
<organism evidence="2 3">
    <name type="scientific">Aspergillus oryzae</name>
    <name type="common">Yellow koji mold</name>
    <dbReference type="NCBI Taxonomy" id="5062"/>
    <lineage>
        <taxon>Eukaryota</taxon>
        <taxon>Fungi</taxon>
        <taxon>Dikarya</taxon>
        <taxon>Ascomycota</taxon>
        <taxon>Pezizomycotina</taxon>
        <taxon>Eurotiomycetes</taxon>
        <taxon>Eurotiomycetidae</taxon>
        <taxon>Eurotiales</taxon>
        <taxon>Aspergillaceae</taxon>
        <taxon>Aspergillus</taxon>
        <taxon>Aspergillus subgen. Circumdati</taxon>
    </lineage>
</organism>
<dbReference type="GO" id="GO:0070600">
    <property type="term" value="P:fungal-type cell wall (1-&gt;3)-alpha-glucan biosynthetic process"/>
    <property type="evidence" value="ECO:0007669"/>
    <property type="project" value="TreeGrafter"/>
</dbReference>
<keyword evidence="1" id="KW-0732">Signal</keyword>
<dbReference type="InterPro" id="IPR017853">
    <property type="entry name" value="GH"/>
</dbReference>
<evidence type="ECO:0000313" key="3">
    <source>
        <dbReference type="Proteomes" id="UP001165205"/>
    </source>
</evidence>